<dbReference type="SMART" id="SM00239">
    <property type="entry name" value="C2"/>
    <property type="match status" value="3"/>
</dbReference>
<evidence type="ECO:0000256" key="2">
    <source>
        <dbReference type="ARBA" id="ARBA00007923"/>
    </source>
</evidence>
<dbReference type="InterPro" id="IPR025452">
    <property type="entry name" value="DUF4218"/>
</dbReference>
<evidence type="ECO:0000256" key="6">
    <source>
        <dbReference type="ARBA" id="ARBA00022989"/>
    </source>
</evidence>
<dbReference type="GO" id="GO:0016020">
    <property type="term" value="C:membrane"/>
    <property type="evidence" value="ECO:0007669"/>
    <property type="project" value="UniProtKB-SubCell"/>
</dbReference>
<dbReference type="PROSITE" id="PS50004">
    <property type="entry name" value="C2"/>
    <property type="match status" value="3"/>
</dbReference>
<dbReference type="Pfam" id="PF02992">
    <property type="entry name" value="Transposase_21"/>
    <property type="match status" value="2"/>
</dbReference>
<dbReference type="SUPFAM" id="SSF56672">
    <property type="entry name" value="DNA/RNA polymerases"/>
    <property type="match status" value="1"/>
</dbReference>
<proteinExistence type="inferred from homology"/>
<dbReference type="InterPro" id="IPR057670">
    <property type="entry name" value="SH3_retrovirus"/>
</dbReference>
<feature type="repeat" description="PPR" evidence="8">
    <location>
        <begin position="1753"/>
        <end position="1787"/>
    </location>
</feature>
<dbReference type="InterPro" id="IPR011990">
    <property type="entry name" value="TPR-like_helical_dom_sf"/>
</dbReference>
<dbReference type="InterPro" id="IPR043502">
    <property type="entry name" value="DNA/RNA_pol_sf"/>
</dbReference>
<comment type="subcellular location">
    <subcellularLocation>
        <location evidence="1">Membrane</location>
        <topology evidence="1">Multi-pass membrane protein</topology>
    </subcellularLocation>
</comment>
<keyword evidence="3" id="KW-0812">Transmembrane</keyword>
<dbReference type="PROSITE" id="PS50994">
    <property type="entry name" value="INTEGRASE"/>
    <property type="match status" value="1"/>
</dbReference>
<dbReference type="PANTHER" id="PTHR31425">
    <property type="entry name" value="PHOSPHORIBOSYLANTHRANILATE TRANSFERASE ISOFORM 1"/>
    <property type="match status" value="1"/>
</dbReference>
<dbReference type="EMBL" id="CP144695">
    <property type="protein sequence ID" value="WVZ08611.1"/>
    <property type="molecule type" value="Genomic_DNA"/>
</dbReference>
<evidence type="ECO:0000313" key="13">
    <source>
        <dbReference type="Proteomes" id="UP001374535"/>
    </source>
</evidence>
<dbReference type="SUPFAM" id="SSF53098">
    <property type="entry name" value="Ribonuclease H-like"/>
    <property type="match status" value="1"/>
</dbReference>
<dbReference type="Pfam" id="PF13960">
    <property type="entry name" value="DUF4218"/>
    <property type="match status" value="1"/>
</dbReference>
<dbReference type="Gene3D" id="2.60.40.150">
    <property type="entry name" value="C2 domain"/>
    <property type="match status" value="3"/>
</dbReference>
<dbReference type="CDD" id="cd08379">
    <property type="entry name" value="C2D_MCTP_PRT_plant"/>
    <property type="match status" value="1"/>
</dbReference>
<dbReference type="CDD" id="cd09272">
    <property type="entry name" value="RNase_HI_RT_Ty1"/>
    <property type="match status" value="1"/>
</dbReference>
<feature type="domain" description="C2" evidence="10">
    <location>
        <begin position="1076"/>
        <end position="1196"/>
    </location>
</feature>
<keyword evidence="13" id="KW-1185">Reference proteome</keyword>
<evidence type="ECO:0000256" key="8">
    <source>
        <dbReference type="PROSITE-ProRule" id="PRU00708"/>
    </source>
</evidence>
<evidence type="ECO:0000259" key="10">
    <source>
        <dbReference type="PROSITE" id="PS50004"/>
    </source>
</evidence>
<keyword evidence="7" id="KW-0472">Membrane</keyword>
<dbReference type="Pfam" id="PF00168">
    <property type="entry name" value="C2"/>
    <property type="match status" value="3"/>
</dbReference>
<organism evidence="12 13">
    <name type="scientific">Vigna mungo</name>
    <name type="common">Black gram</name>
    <name type="synonym">Phaseolus mungo</name>
    <dbReference type="NCBI Taxonomy" id="3915"/>
    <lineage>
        <taxon>Eukaryota</taxon>
        <taxon>Viridiplantae</taxon>
        <taxon>Streptophyta</taxon>
        <taxon>Embryophyta</taxon>
        <taxon>Tracheophyta</taxon>
        <taxon>Spermatophyta</taxon>
        <taxon>Magnoliopsida</taxon>
        <taxon>eudicotyledons</taxon>
        <taxon>Gunneridae</taxon>
        <taxon>Pentapetalae</taxon>
        <taxon>rosids</taxon>
        <taxon>fabids</taxon>
        <taxon>Fabales</taxon>
        <taxon>Fabaceae</taxon>
        <taxon>Papilionoideae</taxon>
        <taxon>50 kb inversion clade</taxon>
        <taxon>NPAAA clade</taxon>
        <taxon>indigoferoid/millettioid clade</taxon>
        <taxon>Phaseoleae</taxon>
        <taxon>Vigna</taxon>
    </lineage>
</organism>
<feature type="region of interest" description="Disordered" evidence="9">
    <location>
        <begin position="1889"/>
        <end position="1920"/>
    </location>
</feature>
<dbReference type="Pfam" id="PF25597">
    <property type="entry name" value="SH3_retrovirus"/>
    <property type="match status" value="1"/>
</dbReference>
<evidence type="ECO:0000256" key="1">
    <source>
        <dbReference type="ARBA" id="ARBA00004141"/>
    </source>
</evidence>
<evidence type="ECO:0000256" key="9">
    <source>
        <dbReference type="SAM" id="MobiDB-lite"/>
    </source>
</evidence>
<dbReference type="InterPro" id="IPR013103">
    <property type="entry name" value="RVT_2"/>
</dbReference>
<dbReference type="SUPFAM" id="SSF49562">
    <property type="entry name" value="C2 domain (Calcium/lipid-binding domain, CaLB)"/>
    <property type="match status" value="3"/>
</dbReference>
<dbReference type="Gene3D" id="3.30.420.10">
    <property type="entry name" value="Ribonuclease H-like superfamily/Ribonuclease H"/>
    <property type="match status" value="1"/>
</dbReference>
<keyword evidence="5" id="KW-0106">Calcium</keyword>
<dbReference type="GO" id="GO:0003676">
    <property type="term" value="F:nucleic acid binding"/>
    <property type="evidence" value="ECO:0007669"/>
    <property type="project" value="InterPro"/>
</dbReference>
<feature type="domain" description="Integrase catalytic" evidence="11">
    <location>
        <begin position="309"/>
        <end position="426"/>
    </location>
</feature>
<keyword evidence="6" id="KW-1133">Transmembrane helix</keyword>
<accession>A0AAQ3RY49</accession>
<dbReference type="Pfam" id="PF07727">
    <property type="entry name" value="RVT_2"/>
    <property type="match status" value="1"/>
</dbReference>
<dbReference type="Pfam" id="PF01535">
    <property type="entry name" value="PPR"/>
    <property type="match status" value="2"/>
</dbReference>
<evidence type="ECO:0000313" key="12">
    <source>
        <dbReference type="EMBL" id="WVZ08611.1"/>
    </source>
</evidence>
<dbReference type="NCBIfam" id="TIGR00756">
    <property type="entry name" value="PPR"/>
    <property type="match status" value="1"/>
</dbReference>
<dbReference type="InterPro" id="IPR036397">
    <property type="entry name" value="RNaseH_sf"/>
</dbReference>
<evidence type="ECO:0000256" key="5">
    <source>
        <dbReference type="ARBA" id="ARBA00022837"/>
    </source>
</evidence>
<evidence type="ECO:0000256" key="7">
    <source>
        <dbReference type="ARBA" id="ARBA00023136"/>
    </source>
</evidence>
<dbReference type="InterPro" id="IPR000008">
    <property type="entry name" value="C2_dom"/>
</dbReference>
<dbReference type="InterPro" id="IPR002885">
    <property type="entry name" value="PPR_rpt"/>
</dbReference>
<dbReference type="InterPro" id="IPR047259">
    <property type="entry name" value="QUIRKY-like"/>
</dbReference>
<dbReference type="CDD" id="cd04019">
    <property type="entry name" value="C2C_MCTP_PRT_plant"/>
    <property type="match status" value="1"/>
</dbReference>
<dbReference type="Proteomes" id="UP001374535">
    <property type="component" value="Chromosome 6"/>
</dbReference>
<dbReference type="InterPro" id="IPR029472">
    <property type="entry name" value="Copia-like_N"/>
</dbReference>
<dbReference type="Pfam" id="PF14244">
    <property type="entry name" value="Retrotran_gag_3"/>
    <property type="match status" value="1"/>
</dbReference>
<dbReference type="PROSITE" id="PS51375">
    <property type="entry name" value="PPR"/>
    <property type="match status" value="1"/>
</dbReference>
<dbReference type="InterPro" id="IPR047257">
    <property type="entry name" value="C2B_MCTP_PRT_plant"/>
</dbReference>
<dbReference type="CDD" id="cd08378">
    <property type="entry name" value="C2B_MCTP_PRT_plant"/>
    <property type="match status" value="1"/>
</dbReference>
<dbReference type="InterPro" id="IPR025312">
    <property type="entry name" value="DUF4216"/>
</dbReference>
<dbReference type="Gene3D" id="1.25.40.10">
    <property type="entry name" value="Tetratricopeptide repeat domain"/>
    <property type="match status" value="1"/>
</dbReference>
<dbReference type="InterPro" id="IPR001584">
    <property type="entry name" value="Integrase_cat-core"/>
</dbReference>
<protein>
    <submittedName>
        <fullName evidence="12">Uncharacterized protein</fullName>
    </submittedName>
</protein>
<comment type="similarity">
    <text evidence="2">Belongs to the MCTP family.</text>
</comment>
<dbReference type="InterPro" id="IPR047258">
    <property type="entry name" value="C2C_MCTP_PRT_plant"/>
</dbReference>
<dbReference type="InterPro" id="IPR012337">
    <property type="entry name" value="RNaseH-like_sf"/>
</dbReference>
<dbReference type="InterPro" id="IPR047255">
    <property type="entry name" value="C2D_MCTP_PRT_plant"/>
</dbReference>
<dbReference type="FunFam" id="2.60.40.150:FF:000128">
    <property type="entry name" value="C2 domain-containing protein"/>
    <property type="match status" value="1"/>
</dbReference>
<evidence type="ECO:0000259" key="11">
    <source>
        <dbReference type="PROSITE" id="PS50994"/>
    </source>
</evidence>
<dbReference type="Pfam" id="PF00665">
    <property type="entry name" value="rve"/>
    <property type="match status" value="1"/>
</dbReference>
<reference evidence="12 13" key="1">
    <citation type="journal article" date="2023" name="Life. Sci Alliance">
        <title>Evolutionary insights into 3D genome organization and epigenetic landscape of Vigna mungo.</title>
        <authorList>
            <person name="Junaid A."/>
            <person name="Singh B."/>
            <person name="Bhatia S."/>
        </authorList>
    </citation>
    <scope>NUCLEOTIDE SEQUENCE [LARGE SCALE GENOMIC DNA]</scope>
    <source>
        <strain evidence="12">Urdbean</strain>
    </source>
</reference>
<sequence>MATTNTSSSTQDNTPSYLYLHLNENPSIFLVSPVLNATNYHSWSRSFITTLFAKDKVEFVLGPAIQPVKTDVSFPAWFRCNSMVVSWLLHSVSPSIRESIIWIDLAIDIWTDRKHRFAQGDLARISTLQMEATTLSQGELSITDFFTKLRVIWDELDFPLGPRLYLLDQERSSLETIQLTPQQYQILAALFKQPTSNTSNVHINQVGTISTNTSPGNIVSIFQMQSSNIWLLDSGATDHACISLKFFTSYQKINLIPICLPNGKIIHAHYKGTDIHSQEKIGLIRHHNCLYFFDPSTCNTDTNCTPAKQKKLPYTASTSTSLSSFELMHIDIWSPITASMNGFKYLLTIVDDYSSYTWIIRIVDKSSVKNHILNFLYNIENQFNKKVKTIRIDNGVEFIMHDIFLSKGIIYQTTCVETPEQNGVVEPQHVVFLINQMPTPILQNETPHERVHGSLCDLSMLRVFGCLCYANTIIAHRKKFDDRVVPGIFLGFKKHTKGYLFLNLKNHKVEISRNVAFHENVFPYHNTPKIDNSLSLPLPNHYTTNYDDLLPLDFPHTDVLPPDLALMTELLNYNRISPTCKQTILSISSNVEPTCYSTTSKQPQWVTAMHVELDALQANNTWELTTLYLQTKPPLAVLVAKGYNQIEGLDYLDTFTPVAKLITVRLLLAIVASKFLLALPPPTKLRFVNSNAGRQWYAKLHQFLLSNNYNCSISDNSFFLKHDGNHTTVLLIYVDDILITGNDNGEIQHITDLLHSTFRIKNLGDLTYFLGLEVARNSKGIHLSQRKYVLDILAETGLLDSSPVPTPMVPKHSSTNTDRSLDDDVATSYRRLIGKLIFDHNSQFMSAPTTAHQQATNRILRYLKGTPGAGIHLPRTSTIQLKAFCESDWTTCPDTRRSVTGFTVYLDNSLIPWRSKKQPTVSRSSSEAEYRSLASTHIDIDCHIVREKVVAGLIKLLPISTTTQIADIPTKSLPPPTFQLLRSKLARNPLERKSIFSHSKGEIGLKVFVTDDPSIRASNPLPAVESFADKHHLQTQSPRTGPPKVVQAVPGAQYFVVEETSPTLGGGQVVGGRVIPGSKPATSSSYDLVEPMKYLFVRVVKARDLPSMDITGSLDPYVEVKMGNFVGSTNHFEKNQNPEWNKVFAFAKENQQSSIIEVTVKDKDRISDDIVGKVWFDMPEVPKRIPPDSPLAPQWYRIDNRNGEKKGELMLAVWRGTQADEAFQDAWHSDAVVIPDGRTISNYSQIRSKVYMSPRLWYVRVQVVEAQDLVPSDKSKLPDASVKVQIGNQISKSKPIRGVNPQWNHKALFVAAYPFEESLIFTIEDSVGNKDETIGNLVLPISKIHKRIDDKDVHSDSGWFLLEKSMTSAMEEQGKGKESEKDKDKFFSRIHVIAFLEGGYHVLDESTYYSSDLRPSSKQLHKKPIGVLELGILNVNVLSPPKTRDGRGTSDTYCVAKYGLKWVRTRTIVNNLNPKFHEQYTWEVYDTATVLTLGVFDNAQIHNSSIGNKDSKIGKVRIRISTLETDRVYTHKYPLLSLEKSGLKKYVLRDLNYLAKTPTWSLCSRISWAKKSFNALATINHDQQESSIEKNGQRDLNYLVKTLTWGLCSTMSWTKYSLMKVGERMKRRGWRGMKSELERRVHRGVISESSKKRCPAGKYLMSCNVLVVLVLVHQAPSKIHRFRVQQPPSTMNRLGNCLMKFPEEITFLGTLPYLAMLGMIGLERCRLRDRIEISLPCPVPWPLRLLFLACVLGRKFMSALLDLYGKCGSLDEARGIFDQMKSKDVVSWTTMIHRCFEDGRKEEVFSLFRDLTRSVLNKCADHAAEHLGNEVHGYMMRVGCDPCSFTSCKKGVRKDMINRGTVKNPAHRFSEAKADVFFGVPYLTTHLEQSPKKEEKTKLEHVTDVDQREAQVDRRVERRGSGMRRRSEALRFSPFIFPFSSDSYPIKRVVYRFHRLGFIALFFDSGFCRVARVTGRDFRATSKGLPRKVNSRPTDIDKTTTDVYRSQDGEKSRAVSTIHCLLLRRELFSVAPLEFQTSCWVALLTVLDCFCDLYLGVDYDNYLVCIDRSWMNARCLSEEYEKGVSVFLQYVKEKAKTYTVWTWHGEVLDQPMTSRGTNYVEEWMSDHLVDMICDVGEDNFRRANLYDSVINDSEQPLYPGCTNFTLLSATLKLFSLKARNRWTHKSFTELLELLKDMLPENNTLPIRNYEAKKVLCPMGLEYQKIHACPNDFVLYIKEFASLKYCPTCDLSRFKKNLTKTLVKKWKKIDETFPEFGADPRNLRLALATYGMNPYGNLSSKQSSWPVMLMIYNLSPLSCMKRKYVMLSMMISGPKQPSNDIDVYLKPLIDDLKLLWEEGVKVFDSDVEENFCLRHFAWPICEENTSYLLLKHGQKTVYTRHRKFLPRNHPYRRLKKAFNGSVEDEVVCRPRNGEEVYNEVKNIDIQDKIWLTIGNDGIRLLCQLKNEGIRLLCQLEMWMYPVERYMKILKGYVKNQYRPEASIIERYIAEEVIEFCSAYMPSCELYRRAYMKQNVKVRVVVRQEVDQAHLYILNNTDDVIPYISEHVNEIKASHPRMSEKWELNEHVKTFLPWFKKKIYATPNVSETLLRLSRGPNTDVITYGGYYINNISFQTKEEDDKSRVQNSGVTLKAESVHFSSSKDKNPITASISYFGVIQEIWEVDYVRFRVPVFKCKWVYINFGMITDGSGFTLVDLKKMSFTNEPFIMASQATQIFYVSDPANEKWSVVLEGKNHHGFDDEESLCVLQPPCSTSIPIEDSIDDVVDDIHAIRSDHDEGIWDKTIS</sequence>
<dbReference type="Pfam" id="PF13952">
    <property type="entry name" value="DUF4216"/>
    <property type="match status" value="1"/>
</dbReference>
<feature type="domain" description="C2" evidence="10">
    <location>
        <begin position="1240"/>
        <end position="1360"/>
    </location>
</feature>
<gene>
    <name evidence="12" type="ORF">V8G54_021957</name>
</gene>
<feature type="domain" description="C2" evidence="10">
    <location>
        <begin position="1409"/>
        <end position="1533"/>
    </location>
</feature>
<keyword evidence="4" id="KW-0677">Repeat</keyword>
<dbReference type="InterPro" id="IPR004242">
    <property type="entry name" value="Transposase_21"/>
</dbReference>
<dbReference type="GO" id="GO:0015074">
    <property type="term" value="P:DNA integration"/>
    <property type="evidence" value="ECO:0007669"/>
    <property type="project" value="InterPro"/>
</dbReference>
<dbReference type="InterPro" id="IPR035892">
    <property type="entry name" value="C2_domain_sf"/>
</dbReference>
<evidence type="ECO:0000256" key="4">
    <source>
        <dbReference type="ARBA" id="ARBA00022737"/>
    </source>
</evidence>
<dbReference type="FunFam" id="2.60.40.150:FF:000090">
    <property type="entry name" value="C2 domain-containing protein"/>
    <property type="match status" value="1"/>
</dbReference>
<name>A0AAQ3RY49_VIGMU</name>
<dbReference type="PANTHER" id="PTHR31425:SF21">
    <property type="entry name" value="CALCIUM-DEPENDENT LIPID-BINDING (CALB DOMAIN) FAMILY PROTEIN"/>
    <property type="match status" value="1"/>
</dbReference>
<evidence type="ECO:0000256" key="3">
    <source>
        <dbReference type="ARBA" id="ARBA00022692"/>
    </source>
</evidence>